<dbReference type="RefSeq" id="WP_394382956.1">
    <property type="nucleotide sequence ID" value="NZ_JBIGIB010000002.1"/>
</dbReference>
<dbReference type="InterPro" id="IPR014880">
    <property type="entry name" value="SoxZ_dom"/>
</dbReference>
<evidence type="ECO:0000313" key="2">
    <source>
        <dbReference type="EMBL" id="MFG6466386.1"/>
    </source>
</evidence>
<dbReference type="InterPro" id="IPR014756">
    <property type="entry name" value="Ig_E-set"/>
</dbReference>
<evidence type="ECO:0000313" key="3">
    <source>
        <dbReference type="Proteomes" id="UP001606303"/>
    </source>
</evidence>
<dbReference type="Pfam" id="PF08770">
    <property type="entry name" value="SoxZ"/>
    <property type="match status" value="1"/>
</dbReference>
<organism evidence="2 3">
    <name type="scientific">Pelomonas baiyunensis</name>
    <dbReference type="NCBI Taxonomy" id="3299026"/>
    <lineage>
        <taxon>Bacteria</taxon>
        <taxon>Pseudomonadati</taxon>
        <taxon>Pseudomonadota</taxon>
        <taxon>Betaproteobacteria</taxon>
        <taxon>Burkholderiales</taxon>
        <taxon>Sphaerotilaceae</taxon>
        <taxon>Roseateles</taxon>
    </lineage>
</organism>
<accession>A0ABW7GWN2</accession>
<gene>
    <name evidence="2" type="ORF">ACG01O_07210</name>
</gene>
<dbReference type="EMBL" id="JBIGIB010000002">
    <property type="protein sequence ID" value="MFG6466386.1"/>
    <property type="molecule type" value="Genomic_DNA"/>
</dbReference>
<proteinExistence type="predicted"/>
<sequence>MAVRALLHLPAAVQAGVPFEVRVTVAHAMETGYRSDDAGNRLPRDLVRRFECWVGEELAFSADLFAAVAANPYLSFWLQVERDAVLRFLWRGDQGFEHREQRAVSVA</sequence>
<reference evidence="2 3" key="1">
    <citation type="submission" date="2024-08" db="EMBL/GenBank/DDBJ databases">
        <authorList>
            <person name="Lu H."/>
        </authorList>
    </citation>
    <scope>NUCLEOTIDE SEQUENCE [LARGE SCALE GENOMIC DNA]</scope>
    <source>
        <strain evidence="2 3">BYS87W</strain>
    </source>
</reference>
<keyword evidence="3" id="KW-1185">Reference proteome</keyword>
<dbReference type="InterPro" id="IPR013783">
    <property type="entry name" value="Ig-like_fold"/>
</dbReference>
<dbReference type="Proteomes" id="UP001606303">
    <property type="component" value="Unassembled WGS sequence"/>
</dbReference>
<dbReference type="Gene3D" id="2.60.40.10">
    <property type="entry name" value="Immunoglobulins"/>
    <property type="match status" value="1"/>
</dbReference>
<comment type="caution">
    <text evidence="2">The sequence shown here is derived from an EMBL/GenBank/DDBJ whole genome shotgun (WGS) entry which is preliminary data.</text>
</comment>
<name>A0ABW7GWN2_9BURK</name>
<evidence type="ECO:0000259" key="1">
    <source>
        <dbReference type="Pfam" id="PF08770"/>
    </source>
</evidence>
<dbReference type="SUPFAM" id="SSF81296">
    <property type="entry name" value="E set domains"/>
    <property type="match status" value="1"/>
</dbReference>
<protein>
    <submittedName>
        <fullName evidence="2">Thiosulfate oxidation carrier complex protein SoxZ</fullName>
    </submittedName>
</protein>
<feature type="domain" description="Sulphur oxidation protein SoxZ" evidence="1">
    <location>
        <begin position="11"/>
        <end position="100"/>
    </location>
</feature>